<dbReference type="EMBL" id="LKCM01000248">
    <property type="protein sequence ID" value="KPQ42254.1"/>
    <property type="molecule type" value="Genomic_DNA"/>
</dbReference>
<evidence type="ECO:0000256" key="1">
    <source>
        <dbReference type="SAM" id="Phobius"/>
    </source>
</evidence>
<accession>A0A0P8A2G5</accession>
<feature type="transmembrane region" description="Helical" evidence="1">
    <location>
        <begin position="6"/>
        <end position="24"/>
    </location>
</feature>
<organism evidence="2 3">
    <name type="scientific">Candidatus Methanoperedens nitratireducens</name>
    <dbReference type="NCBI Taxonomy" id="1392998"/>
    <lineage>
        <taxon>Archaea</taxon>
        <taxon>Methanobacteriati</taxon>
        <taxon>Methanobacteriota</taxon>
        <taxon>Stenosarchaea group</taxon>
        <taxon>Methanomicrobia</taxon>
        <taxon>Methanosarcinales</taxon>
        <taxon>ANME-2 cluster</taxon>
        <taxon>Candidatus Methanoperedentaceae</taxon>
        <taxon>Candidatus Methanoperedens</taxon>
    </lineage>
</organism>
<reference evidence="2 3" key="1">
    <citation type="submission" date="2015-09" db="EMBL/GenBank/DDBJ databases">
        <title>A metagenomics-based metabolic model of nitrate-dependent anaerobic oxidation of methane by Methanoperedens-like archaea.</title>
        <authorList>
            <person name="Arshad A."/>
            <person name="Speth D.R."/>
            <person name="De Graaf R.M."/>
            <person name="Op Den Camp H.J."/>
            <person name="Jetten M.S."/>
            <person name="Welte C.U."/>
        </authorList>
    </citation>
    <scope>NUCLEOTIDE SEQUENCE [LARGE SCALE GENOMIC DNA]</scope>
</reference>
<protein>
    <submittedName>
        <fullName evidence="2">Uncharacterized protein</fullName>
    </submittedName>
</protein>
<dbReference type="Proteomes" id="UP000050360">
    <property type="component" value="Unassembled WGS sequence"/>
</dbReference>
<keyword evidence="1" id="KW-0472">Membrane</keyword>
<evidence type="ECO:0000313" key="3">
    <source>
        <dbReference type="Proteomes" id="UP000050360"/>
    </source>
</evidence>
<comment type="caution">
    <text evidence="2">The sequence shown here is derived from an EMBL/GenBank/DDBJ whole genome shotgun (WGS) entry which is preliminary data.</text>
</comment>
<name>A0A0P8A2G5_9EURY</name>
<gene>
    <name evidence="2" type="ORF">MPEBLZ_03184</name>
</gene>
<evidence type="ECO:0000313" key="2">
    <source>
        <dbReference type="EMBL" id="KPQ42254.1"/>
    </source>
</evidence>
<proteinExistence type="predicted"/>
<keyword evidence="1" id="KW-0812">Transmembrane</keyword>
<sequence length="62" mass="7492">MEILNIILIVILFFAFVFIYLMSVRMRQLENELREVKSRISITDEELTRLSKDIEDFKKINI</sequence>
<keyword evidence="1" id="KW-1133">Transmembrane helix</keyword>
<dbReference type="AlphaFoldDB" id="A0A0P8A2G5"/>